<dbReference type="AlphaFoldDB" id="A0AAD6WL62"/>
<feature type="compositionally biased region" description="Acidic residues" evidence="1">
    <location>
        <begin position="175"/>
        <end position="187"/>
    </location>
</feature>
<evidence type="ECO:0000313" key="2">
    <source>
        <dbReference type="EMBL" id="KAJ7018083.1"/>
    </source>
</evidence>
<reference evidence="2" key="1">
    <citation type="submission" date="2023-03" db="EMBL/GenBank/DDBJ databases">
        <title>Massive genome expansion in bonnet fungi (Mycena s.s.) driven by repeated elements and novel gene families across ecological guilds.</title>
        <authorList>
            <consortium name="Lawrence Berkeley National Laboratory"/>
            <person name="Harder C.B."/>
            <person name="Miyauchi S."/>
            <person name="Viragh M."/>
            <person name="Kuo A."/>
            <person name="Thoen E."/>
            <person name="Andreopoulos B."/>
            <person name="Lu D."/>
            <person name="Skrede I."/>
            <person name="Drula E."/>
            <person name="Henrissat B."/>
            <person name="Morin E."/>
            <person name="Kohler A."/>
            <person name="Barry K."/>
            <person name="LaButti K."/>
            <person name="Morin E."/>
            <person name="Salamov A."/>
            <person name="Lipzen A."/>
            <person name="Mereny Z."/>
            <person name="Hegedus B."/>
            <person name="Baldrian P."/>
            <person name="Stursova M."/>
            <person name="Weitz H."/>
            <person name="Taylor A."/>
            <person name="Grigoriev I.V."/>
            <person name="Nagy L.G."/>
            <person name="Martin F."/>
            <person name="Kauserud H."/>
        </authorList>
    </citation>
    <scope>NUCLEOTIDE SEQUENCE</scope>
    <source>
        <strain evidence="2">CBHHK200</strain>
    </source>
</reference>
<proteinExistence type="predicted"/>
<protein>
    <submittedName>
        <fullName evidence="2">Uncharacterized protein</fullName>
    </submittedName>
</protein>
<accession>A0AAD6WL62</accession>
<organism evidence="2 3">
    <name type="scientific">Mycena alexandri</name>
    <dbReference type="NCBI Taxonomy" id="1745969"/>
    <lineage>
        <taxon>Eukaryota</taxon>
        <taxon>Fungi</taxon>
        <taxon>Dikarya</taxon>
        <taxon>Basidiomycota</taxon>
        <taxon>Agaricomycotina</taxon>
        <taxon>Agaricomycetes</taxon>
        <taxon>Agaricomycetidae</taxon>
        <taxon>Agaricales</taxon>
        <taxon>Marasmiineae</taxon>
        <taxon>Mycenaceae</taxon>
        <taxon>Mycena</taxon>
    </lineage>
</organism>
<evidence type="ECO:0000313" key="3">
    <source>
        <dbReference type="Proteomes" id="UP001218188"/>
    </source>
</evidence>
<feature type="region of interest" description="Disordered" evidence="1">
    <location>
        <begin position="150"/>
        <end position="210"/>
    </location>
</feature>
<dbReference type="EMBL" id="JARJCM010000360">
    <property type="protein sequence ID" value="KAJ7018083.1"/>
    <property type="molecule type" value="Genomic_DNA"/>
</dbReference>
<dbReference type="Proteomes" id="UP001218188">
    <property type="component" value="Unassembled WGS sequence"/>
</dbReference>
<gene>
    <name evidence="2" type="ORF">C8F04DRAFT_1278256</name>
</gene>
<comment type="caution">
    <text evidence="2">The sequence shown here is derived from an EMBL/GenBank/DDBJ whole genome shotgun (WGS) entry which is preliminary data.</text>
</comment>
<keyword evidence="3" id="KW-1185">Reference proteome</keyword>
<sequence length="324" mass="34955">MAPAAKNKTPAEKASSCLLFQTPAMAAWTLVDDRALLVFLVDEKAAAGDNGQFKAPTTARHCSCFEFDSHRKFWALVDLIINTSGGHGLTNTGLLSTLPRRVLGTRSSKQYPDAARFKNEGWAYYELMAPLMPTKAKGGNVFRTNIPAALPRLSSPDDEDKDDEPRSPASSGAADDNEDEEKGEESDVFSSPITPKKDRANRPLSCAPSSQEAACFLQVPRVLFRHRKGPPKNSTASSRIFITSSAQPQPAPAATGVASMSTITALPAATLPPSAFQTSPQTSDQRDWWGRRTRHGSPIVNDVALVRVLTVPEKAEGVQCAAHR</sequence>
<evidence type="ECO:0000256" key="1">
    <source>
        <dbReference type="SAM" id="MobiDB-lite"/>
    </source>
</evidence>
<name>A0AAD6WL62_9AGAR</name>